<gene>
    <name evidence="3" type="ORF">Fmac_015079</name>
</gene>
<proteinExistence type="predicted"/>
<sequence length="325" mass="36439">MQFRSNMCRPDTSKDKNEDEDQEEIDFLYGGKAQRILSSLKLSIGRIDDFLSFERAFVHGDVVCSLSDPSGQMGRVTDFDIFVDLESVKGKILKNVNSKNLLRICSISDGDYVIKGPWLGRVQRVVDKVTVLYDDGTKCDITALEREKVLPLTRNFAEDSQYPYYPGLRVKVKSSNASKSTRWLCDTWRDNHDEGTICAVEAGLGKQMVWEKLGFWIDLGREKSLVGKTGLFERGDGAGYGYAGHISTENGLGYCDDRGKEIGRKTTFLINLGDSVEGEVFLRGVIVEDMATMVGFREGRSLMAKGDQRGRFGVHRLRATKRGLK</sequence>
<comment type="caution">
    <text evidence="3">The sequence shown here is derived from an EMBL/GenBank/DDBJ whole genome shotgun (WGS) entry which is preliminary data.</text>
</comment>
<dbReference type="InterPro" id="IPR057735">
    <property type="entry name" value="UBE2O-like_tSH3-B"/>
</dbReference>
<dbReference type="Proteomes" id="UP001603857">
    <property type="component" value="Unassembled WGS sequence"/>
</dbReference>
<feature type="domain" description="UBE2O-like tandem tSH3-B" evidence="2">
    <location>
        <begin position="110"/>
        <end position="203"/>
    </location>
</feature>
<dbReference type="AlphaFoldDB" id="A0ABD1MDJ6"/>
<keyword evidence="4" id="KW-1185">Reference proteome</keyword>
<evidence type="ECO:0000259" key="2">
    <source>
        <dbReference type="Pfam" id="PF23046"/>
    </source>
</evidence>
<accession>A0ABD1MDJ6</accession>
<reference evidence="3 4" key="1">
    <citation type="submission" date="2024-08" db="EMBL/GenBank/DDBJ databases">
        <title>Insights into the chromosomal genome structure of Flemingia macrophylla.</title>
        <authorList>
            <person name="Ding Y."/>
            <person name="Zhao Y."/>
            <person name="Bi W."/>
            <person name="Wu M."/>
            <person name="Zhao G."/>
            <person name="Gong Y."/>
            <person name="Li W."/>
            <person name="Zhang P."/>
        </authorList>
    </citation>
    <scope>NUCLEOTIDE SEQUENCE [LARGE SCALE GENOMIC DNA]</scope>
    <source>
        <strain evidence="3">DYQJB</strain>
        <tissue evidence="3">Leaf</tissue>
    </source>
</reference>
<evidence type="ECO:0000313" key="3">
    <source>
        <dbReference type="EMBL" id="KAL2333866.1"/>
    </source>
</evidence>
<protein>
    <recommendedName>
        <fullName evidence="2">UBE2O-like tandem tSH3-B domain-containing protein</fullName>
    </recommendedName>
</protein>
<evidence type="ECO:0000313" key="4">
    <source>
        <dbReference type="Proteomes" id="UP001603857"/>
    </source>
</evidence>
<dbReference type="EMBL" id="JBGMDY010000005">
    <property type="protein sequence ID" value="KAL2333866.1"/>
    <property type="molecule type" value="Genomic_DNA"/>
</dbReference>
<evidence type="ECO:0000256" key="1">
    <source>
        <dbReference type="SAM" id="MobiDB-lite"/>
    </source>
</evidence>
<dbReference type="Pfam" id="PF23046">
    <property type="entry name" value="tSH3-B_UBE2O"/>
    <property type="match status" value="1"/>
</dbReference>
<organism evidence="3 4">
    <name type="scientific">Flemingia macrophylla</name>
    <dbReference type="NCBI Taxonomy" id="520843"/>
    <lineage>
        <taxon>Eukaryota</taxon>
        <taxon>Viridiplantae</taxon>
        <taxon>Streptophyta</taxon>
        <taxon>Embryophyta</taxon>
        <taxon>Tracheophyta</taxon>
        <taxon>Spermatophyta</taxon>
        <taxon>Magnoliopsida</taxon>
        <taxon>eudicotyledons</taxon>
        <taxon>Gunneridae</taxon>
        <taxon>Pentapetalae</taxon>
        <taxon>rosids</taxon>
        <taxon>fabids</taxon>
        <taxon>Fabales</taxon>
        <taxon>Fabaceae</taxon>
        <taxon>Papilionoideae</taxon>
        <taxon>50 kb inversion clade</taxon>
        <taxon>NPAAA clade</taxon>
        <taxon>indigoferoid/millettioid clade</taxon>
        <taxon>Phaseoleae</taxon>
        <taxon>Flemingia</taxon>
    </lineage>
</organism>
<name>A0ABD1MDJ6_9FABA</name>
<feature type="region of interest" description="Disordered" evidence="1">
    <location>
        <begin position="1"/>
        <end position="21"/>
    </location>
</feature>